<protein>
    <recommendedName>
        <fullName evidence="5">Secreted protein</fullName>
    </recommendedName>
</protein>
<evidence type="ECO:0000256" key="1">
    <source>
        <dbReference type="SAM" id="MobiDB-lite"/>
    </source>
</evidence>
<dbReference type="PROSITE" id="PS51257">
    <property type="entry name" value="PROKAR_LIPOPROTEIN"/>
    <property type="match status" value="1"/>
</dbReference>
<reference evidence="3 4" key="1">
    <citation type="submission" date="2024-01" db="EMBL/GenBank/DDBJ databases">
        <title>The strains designed SYSU M86414 and SYSU M84420 isolated from the marine sediment in San Sha City (Hainan Province, China).</title>
        <authorList>
            <person name="Guo D."/>
        </authorList>
    </citation>
    <scope>NUCLEOTIDE SEQUENCE [LARGE SCALE GENOMIC DNA]</scope>
    <source>
        <strain evidence="3 4">SYSU M84420</strain>
    </source>
</reference>
<feature type="signal peptide" evidence="2">
    <location>
        <begin position="1"/>
        <end position="21"/>
    </location>
</feature>
<keyword evidence="2" id="KW-0732">Signal</keyword>
<name>A0ABU6IU34_9FLAO</name>
<dbReference type="RefSeq" id="WP_326279372.1">
    <property type="nucleotide sequence ID" value="NZ_JAYKYV010000014.1"/>
</dbReference>
<organism evidence="3 4">
    <name type="scientific">Flagellimonas halotolerans</name>
    <dbReference type="NCBI Taxonomy" id="3112164"/>
    <lineage>
        <taxon>Bacteria</taxon>
        <taxon>Pseudomonadati</taxon>
        <taxon>Bacteroidota</taxon>
        <taxon>Flavobacteriia</taxon>
        <taxon>Flavobacteriales</taxon>
        <taxon>Flavobacteriaceae</taxon>
        <taxon>Flagellimonas</taxon>
    </lineage>
</organism>
<evidence type="ECO:0000313" key="4">
    <source>
        <dbReference type="Proteomes" id="UP001355298"/>
    </source>
</evidence>
<feature type="chain" id="PRO_5045647922" description="Secreted protein" evidence="2">
    <location>
        <begin position="22"/>
        <end position="57"/>
    </location>
</feature>
<dbReference type="Proteomes" id="UP001355298">
    <property type="component" value="Unassembled WGS sequence"/>
</dbReference>
<accession>A0ABU6IU34</accession>
<evidence type="ECO:0000313" key="3">
    <source>
        <dbReference type="EMBL" id="MEC4266472.1"/>
    </source>
</evidence>
<evidence type="ECO:0008006" key="5">
    <source>
        <dbReference type="Google" id="ProtNLM"/>
    </source>
</evidence>
<keyword evidence="4" id="KW-1185">Reference proteome</keyword>
<sequence>MKKVFSILAMALLTVGFYSCETETDVQETEAMFEQITVDQNATDDDVSNPDARGDDE</sequence>
<proteinExistence type="predicted"/>
<gene>
    <name evidence="3" type="ORF">VOP03_14040</name>
</gene>
<comment type="caution">
    <text evidence="3">The sequence shown here is derived from an EMBL/GenBank/DDBJ whole genome shotgun (WGS) entry which is preliminary data.</text>
</comment>
<feature type="region of interest" description="Disordered" evidence="1">
    <location>
        <begin position="37"/>
        <end position="57"/>
    </location>
</feature>
<feature type="compositionally biased region" description="Acidic residues" evidence="1">
    <location>
        <begin position="42"/>
        <end position="57"/>
    </location>
</feature>
<evidence type="ECO:0000256" key="2">
    <source>
        <dbReference type="SAM" id="SignalP"/>
    </source>
</evidence>
<dbReference type="EMBL" id="JAYMGW010000014">
    <property type="protein sequence ID" value="MEC4266472.1"/>
    <property type="molecule type" value="Genomic_DNA"/>
</dbReference>